<accession>A0A0M0JM10</accession>
<dbReference type="AlphaFoldDB" id="A0A0M0JM10"/>
<sequence length="108" mass="11490">MPQSEMPFCLATSASILAYSASSLLPRRLMLVSPPVTATMAATDFAPTGPMLLKTMLSDASLVSLLLWMALQTALTPSSLRRLEDKFRAVSPPLTRRASAIAVIPSAV</sequence>
<proteinExistence type="predicted"/>
<comment type="caution">
    <text evidence="1">The sequence shown here is derived from an EMBL/GenBank/DDBJ whole genome shotgun (WGS) entry which is preliminary data.</text>
</comment>
<dbReference type="Proteomes" id="UP000037460">
    <property type="component" value="Unassembled WGS sequence"/>
</dbReference>
<evidence type="ECO:0000313" key="2">
    <source>
        <dbReference type="Proteomes" id="UP000037460"/>
    </source>
</evidence>
<keyword evidence="2" id="KW-1185">Reference proteome</keyword>
<protein>
    <submittedName>
        <fullName evidence="1">Uncharacterized protein</fullName>
    </submittedName>
</protein>
<evidence type="ECO:0000313" key="1">
    <source>
        <dbReference type="EMBL" id="KOO27367.1"/>
    </source>
</evidence>
<dbReference type="EMBL" id="JWZX01002725">
    <property type="protein sequence ID" value="KOO27367.1"/>
    <property type="molecule type" value="Genomic_DNA"/>
</dbReference>
<name>A0A0M0JM10_9EUKA</name>
<reference evidence="2" key="1">
    <citation type="journal article" date="2015" name="PLoS Genet.">
        <title>Genome Sequence and Transcriptome Analyses of Chrysochromulina tobin: Metabolic Tools for Enhanced Algal Fitness in the Prominent Order Prymnesiales (Haptophyceae).</title>
        <authorList>
            <person name="Hovde B.T."/>
            <person name="Deodato C.R."/>
            <person name="Hunsperger H.M."/>
            <person name="Ryken S.A."/>
            <person name="Yost W."/>
            <person name="Jha R.K."/>
            <person name="Patterson J."/>
            <person name="Monnat R.J. Jr."/>
            <person name="Barlow S.B."/>
            <person name="Starkenburg S.R."/>
            <person name="Cattolico R.A."/>
        </authorList>
    </citation>
    <scope>NUCLEOTIDE SEQUENCE</scope>
    <source>
        <strain evidence="2">CCMP291</strain>
    </source>
</reference>
<gene>
    <name evidence="1" type="ORF">Ctob_012785</name>
</gene>
<organism evidence="1 2">
    <name type="scientific">Chrysochromulina tobinii</name>
    <dbReference type="NCBI Taxonomy" id="1460289"/>
    <lineage>
        <taxon>Eukaryota</taxon>
        <taxon>Haptista</taxon>
        <taxon>Haptophyta</taxon>
        <taxon>Prymnesiophyceae</taxon>
        <taxon>Prymnesiales</taxon>
        <taxon>Chrysochromulinaceae</taxon>
        <taxon>Chrysochromulina</taxon>
    </lineage>
</organism>